<organism evidence="2 3">
    <name type="scientific">Heterorhabditis bacteriophora</name>
    <name type="common">Entomopathogenic nematode worm</name>
    <dbReference type="NCBI Taxonomy" id="37862"/>
    <lineage>
        <taxon>Eukaryota</taxon>
        <taxon>Metazoa</taxon>
        <taxon>Ecdysozoa</taxon>
        <taxon>Nematoda</taxon>
        <taxon>Chromadorea</taxon>
        <taxon>Rhabditida</taxon>
        <taxon>Rhabditina</taxon>
        <taxon>Rhabditomorpha</taxon>
        <taxon>Strongyloidea</taxon>
        <taxon>Heterorhabditidae</taxon>
        <taxon>Heterorhabditis</taxon>
    </lineage>
</organism>
<proteinExistence type="predicted"/>
<sequence length="55" mass="6434">MPMPIHQNPNRKRVRPEQVGSKQADDFLSNLPSDTPNNFYHPFIDRHPWGHLVNS</sequence>
<evidence type="ECO:0000256" key="1">
    <source>
        <dbReference type="SAM" id="MobiDB-lite"/>
    </source>
</evidence>
<dbReference type="Proteomes" id="UP000095283">
    <property type="component" value="Unplaced"/>
</dbReference>
<evidence type="ECO:0000313" key="2">
    <source>
        <dbReference type="Proteomes" id="UP000095283"/>
    </source>
</evidence>
<dbReference type="WBParaSite" id="Hba_03907">
    <property type="protein sequence ID" value="Hba_03907"/>
    <property type="gene ID" value="Hba_03907"/>
</dbReference>
<accession>A0A1I7WG30</accession>
<evidence type="ECO:0000313" key="3">
    <source>
        <dbReference type="WBParaSite" id="Hba_03907"/>
    </source>
</evidence>
<keyword evidence="2" id="KW-1185">Reference proteome</keyword>
<name>A0A1I7WG30_HETBA</name>
<feature type="region of interest" description="Disordered" evidence="1">
    <location>
        <begin position="1"/>
        <end position="33"/>
    </location>
</feature>
<dbReference type="AlphaFoldDB" id="A0A1I7WG30"/>
<protein>
    <submittedName>
        <fullName evidence="3">Uncharacterized protein</fullName>
    </submittedName>
</protein>
<reference evidence="3" key="1">
    <citation type="submission" date="2016-11" db="UniProtKB">
        <authorList>
            <consortium name="WormBaseParasite"/>
        </authorList>
    </citation>
    <scope>IDENTIFICATION</scope>
</reference>